<evidence type="ECO:0000313" key="2">
    <source>
        <dbReference type="Proteomes" id="UP001293169"/>
    </source>
</evidence>
<name>A0ABU5M3S5_RAOPL</name>
<reference evidence="1 2" key="1">
    <citation type="submission" date="2023-12" db="EMBL/GenBank/DDBJ databases">
        <title>N/s.</title>
        <authorList>
            <person name="Dale J."/>
        </authorList>
    </citation>
    <scope>NUCLEOTIDE SEQUENCE [LARGE SCALE GENOMIC DNA]</scope>
    <source>
        <strain evidence="1 2">2023EL-01226</strain>
    </source>
</reference>
<proteinExistence type="predicted"/>
<keyword evidence="2" id="KW-1185">Reference proteome</keyword>
<dbReference type="Proteomes" id="UP001293169">
    <property type="component" value="Unassembled WGS sequence"/>
</dbReference>
<protein>
    <submittedName>
        <fullName evidence="1">Uncharacterized protein</fullName>
    </submittedName>
</protein>
<sequence length="50" mass="5467">MVKELAERLGFVSVDAGPLRNSRFLEPTDMMNIQFAYFLGAGTTTAPGMD</sequence>
<gene>
    <name evidence="1" type="ORF">U5E74_14380</name>
</gene>
<evidence type="ECO:0000313" key="1">
    <source>
        <dbReference type="EMBL" id="MDZ7466833.1"/>
    </source>
</evidence>
<dbReference type="EMBL" id="JAXUDK010000009">
    <property type="protein sequence ID" value="MDZ7466833.1"/>
    <property type="molecule type" value="Genomic_DNA"/>
</dbReference>
<accession>A0ABU5M3S5</accession>
<comment type="caution">
    <text evidence="1">The sequence shown here is derived from an EMBL/GenBank/DDBJ whole genome shotgun (WGS) entry which is preliminary data.</text>
</comment>
<dbReference type="Gene3D" id="3.40.50.720">
    <property type="entry name" value="NAD(P)-binding Rossmann-like Domain"/>
    <property type="match status" value="1"/>
</dbReference>
<dbReference type="RefSeq" id="WP_197707172.1">
    <property type="nucleotide sequence ID" value="NZ_CP040183.1"/>
</dbReference>
<organism evidence="1 2">
    <name type="scientific">Raoultella planticola</name>
    <name type="common">Klebsiella planticola</name>
    <dbReference type="NCBI Taxonomy" id="575"/>
    <lineage>
        <taxon>Bacteria</taxon>
        <taxon>Pseudomonadati</taxon>
        <taxon>Pseudomonadota</taxon>
        <taxon>Gammaproteobacteria</taxon>
        <taxon>Enterobacterales</taxon>
        <taxon>Enterobacteriaceae</taxon>
        <taxon>Klebsiella/Raoultella group</taxon>
        <taxon>Raoultella</taxon>
    </lineage>
</organism>